<protein>
    <submittedName>
        <fullName evidence="2">Uncharacterized protein</fullName>
    </submittedName>
</protein>
<sequence length="74" mass="8586">MGDPVHTVYVQEDHQEQINGTILWHTLCYDTSKLLAYRMISTCIGLILGVVQLILYFIYREKKTSTAVDEFQYA</sequence>
<feature type="transmembrane region" description="Helical" evidence="1">
    <location>
        <begin position="35"/>
        <end position="59"/>
    </location>
</feature>
<accession>A0A9J5YQA1</accession>
<evidence type="ECO:0000313" key="3">
    <source>
        <dbReference type="Proteomes" id="UP000824120"/>
    </source>
</evidence>
<comment type="caution">
    <text evidence="2">The sequence shown here is derived from an EMBL/GenBank/DDBJ whole genome shotgun (WGS) entry which is preliminary data.</text>
</comment>
<evidence type="ECO:0000313" key="2">
    <source>
        <dbReference type="EMBL" id="KAG5601292.1"/>
    </source>
</evidence>
<name>A0A9J5YQA1_SOLCO</name>
<dbReference type="Proteomes" id="UP000824120">
    <property type="component" value="Chromosome 6"/>
</dbReference>
<keyword evidence="3" id="KW-1185">Reference proteome</keyword>
<keyword evidence="1" id="KW-1133">Transmembrane helix</keyword>
<keyword evidence="1" id="KW-0472">Membrane</keyword>
<proteinExistence type="predicted"/>
<dbReference type="AlphaFoldDB" id="A0A9J5YQA1"/>
<keyword evidence="1" id="KW-0812">Transmembrane</keyword>
<reference evidence="2 3" key="1">
    <citation type="submission" date="2020-09" db="EMBL/GenBank/DDBJ databases">
        <title>De no assembly of potato wild relative species, Solanum commersonii.</title>
        <authorList>
            <person name="Cho K."/>
        </authorList>
    </citation>
    <scope>NUCLEOTIDE SEQUENCE [LARGE SCALE GENOMIC DNA]</scope>
    <source>
        <strain evidence="2">LZ3.2</strain>
        <tissue evidence="2">Leaf</tissue>
    </source>
</reference>
<gene>
    <name evidence="2" type="ORF">H5410_032662</name>
</gene>
<organism evidence="2 3">
    <name type="scientific">Solanum commersonii</name>
    <name type="common">Commerson's wild potato</name>
    <name type="synonym">Commerson's nightshade</name>
    <dbReference type="NCBI Taxonomy" id="4109"/>
    <lineage>
        <taxon>Eukaryota</taxon>
        <taxon>Viridiplantae</taxon>
        <taxon>Streptophyta</taxon>
        <taxon>Embryophyta</taxon>
        <taxon>Tracheophyta</taxon>
        <taxon>Spermatophyta</taxon>
        <taxon>Magnoliopsida</taxon>
        <taxon>eudicotyledons</taxon>
        <taxon>Gunneridae</taxon>
        <taxon>Pentapetalae</taxon>
        <taxon>asterids</taxon>
        <taxon>lamiids</taxon>
        <taxon>Solanales</taxon>
        <taxon>Solanaceae</taxon>
        <taxon>Solanoideae</taxon>
        <taxon>Solaneae</taxon>
        <taxon>Solanum</taxon>
    </lineage>
</organism>
<evidence type="ECO:0000256" key="1">
    <source>
        <dbReference type="SAM" id="Phobius"/>
    </source>
</evidence>
<dbReference type="EMBL" id="JACXVP010000006">
    <property type="protein sequence ID" value="KAG5601292.1"/>
    <property type="molecule type" value="Genomic_DNA"/>
</dbReference>